<evidence type="ECO:0000313" key="10">
    <source>
        <dbReference type="EMBL" id="MBO1080925.1"/>
    </source>
</evidence>
<feature type="binding site" evidence="7">
    <location>
        <position position="223"/>
    </location>
    <ligand>
        <name>substrate</name>
    </ligand>
</feature>
<evidence type="ECO:0000256" key="4">
    <source>
        <dbReference type="ARBA" id="ARBA00022975"/>
    </source>
</evidence>
<evidence type="ECO:0000256" key="3">
    <source>
        <dbReference type="ARBA" id="ARBA00022793"/>
    </source>
</evidence>
<evidence type="ECO:0000256" key="1">
    <source>
        <dbReference type="ARBA" id="ARBA00002356"/>
    </source>
</evidence>
<evidence type="ECO:0000256" key="2">
    <source>
        <dbReference type="ARBA" id="ARBA00004861"/>
    </source>
</evidence>
<dbReference type="InterPro" id="IPR047596">
    <property type="entry name" value="OMPdecase_bac"/>
</dbReference>
<feature type="binding site" evidence="7">
    <location>
        <position position="194"/>
    </location>
    <ligand>
        <name>substrate</name>
    </ligand>
</feature>
<comment type="subunit">
    <text evidence="7">Homodimer.</text>
</comment>
<feature type="active site" description="Proton donor" evidence="7">
    <location>
        <position position="74"/>
    </location>
</feature>
<feature type="binding site" evidence="7">
    <location>
        <position position="46"/>
    </location>
    <ligand>
        <name>substrate</name>
    </ligand>
</feature>
<proteinExistence type="inferred from homology"/>
<dbReference type="HAMAP" id="MF_01200_B">
    <property type="entry name" value="OMPdecase_type1_B"/>
    <property type="match status" value="1"/>
</dbReference>
<dbReference type="GO" id="GO:0004590">
    <property type="term" value="F:orotidine-5'-phosphate decarboxylase activity"/>
    <property type="evidence" value="ECO:0007669"/>
    <property type="project" value="UniProtKB-EC"/>
</dbReference>
<comment type="caution">
    <text evidence="10">The sequence shown here is derived from an EMBL/GenBank/DDBJ whole genome shotgun (WGS) entry which is preliminary data.</text>
</comment>
<evidence type="ECO:0000256" key="8">
    <source>
        <dbReference type="RuleBase" id="RU000512"/>
    </source>
</evidence>
<comment type="similarity">
    <text evidence="7">Belongs to the OMP decarboxylase family. Type 1 subfamily.</text>
</comment>
<evidence type="ECO:0000256" key="6">
    <source>
        <dbReference type="ARBA" id="ARBA00049157"/>
    </source>
</evidence>
<dbReference type="PANTHER" id="PTHR32119:SF2">
    <property type="entry name" value="OROTIDINE 5'-PHOSPHATE DECARBOXYLASE"/>
    <property type="match status" value="1"/>
</dbReference>
<dbReference type="SMART" id="SM00934">
    <property type="entry name" value="OMPdecase"/>
    <property type="match status" value="1"/>
</dbReference>
<dbReference type="CDD" id="cd04725">
    <property type="entry name" value="OMP_decarboxylase_like"/>
    <property type="match status" value="1"/>
</dbReference>
<dbReference type="EMBL" id="JACTNG010000011">
    <property type="protein sequence ID" value="MBO1080925.1"/>
    <property type="molecule type" value="Genomic_DNA"/>
</dbReference>
<dbReference type="InterPro" id="IPR013785">
    <property type="entry name" value="Aldolase_TIM"/>
</dbReference>
<name>A0ABS3KTX2_9PROT</name>
<dbReference type="PROSITE" id="PS00156">
    <property type="entry name" value="OMPDECASE"/>
    <property type="match status" value="1"/>
</dbReference>
<dbReference type="NCBIfam" id="TIGR01740">
    <property type="entry name" value="pyrF"/>
    <property type="match status" value="1"/>
</dbReference>
<keyword evidence="5 7" id="KW-0456">Lyase</keyword>
<sequence length="245" mass="24604">MSAPAPAAATWAKPNRCGVIAALDTPDPARALDWAAAVAPHVGLVKVGLELFCAEGPAVVQRIAMHRPVFLDLKFHDIPNTVAGAVRSVCLEPPAMLTLHAGGGGAMIEAARRAAEDAAGPRRPAILAVTVLTSFTTEGLAETGVSGGPAQQVLRLARVALAAGADGLVCSPHEVSRLRDAFGDAPLLVVPGVRPAGSAAGDQARTATPEDTARAGADWLVIGRPITGAADPAQAAARIAAGLAG</sequence>
<feature type="domain" description="Orotidine 5'-phosphate decarboxylase" evidence="9">
    <location>
        <begin position="18"/>
        <end position="239"/>
    </location>
</feature>
<feature type="binding site" evidence="7">
    <location>
        <position position="203"/>
    </location>
    <ligand>
        <name>substrate</name>
    </ligand>
</feature>
<reference evidence="10 11" key="1">
    <citation type="submission" date="2020-09" db="EMBL/GenBank/DDBJ databases">
        <title>Roseomonas.</title>
        <authorList>
            <person name="Zhu W."/>
        </authorList>
    </citation>
    <scope>NUCLEOTIDE SEQUENCE [LARGE SCALE GENOMIC DNA]</scope>
    <source>
        <strain evidence="10 11">573</strain>
    </source>
</reference>
<feature type="binding site" evidence="7">
    <location>
        <begin position="72"/>
        <end position="81"/>
    </location>
    <ligand>
        <name>substrate</name>
    </ligand>
</feature>
<keyword evidence="11" id="KW-1185">Reference proteome</keyword>
<feature type="binding site" evidence="7">
    <location>
        <position position="224"/>
    </location>
    <ligand>
        <name>substrate</name>
    </ligand>
</feature>
<dbReference type="Gene3D" id="3.20.20.70">
    <property type="entry name" value="Aldolase class I"/>
    <property type="match status" value="1"/>
</dbReference>
<protein>
    <recommendedName>
        <fullName evidence="7">Orotidine 5'-phosphate decarboxylase</fullName>
        <ecNumber evidence="7">4.1.1.23</ecNumber>
    </recommendedName>
    <alternativeName>
        <fullName evidence="7">OMP decarboxylase</fullName>
        <shortName evidence="7">OMPDCase</shortName>
        <shortName evidence="7">OMPdecase</shortName>
    </alternativeName>
</protein>
<feature type="binding site" evidence="7">
    <location>
        <position position="133"/>
    </location>
    <ligand>
        <name>substrate</name>
    </ligand>
</feature>
<evidence type="ECO:0000256" key="5">
    <source>
        <dbReference type="ARBA" id="ARBA00023239"/>
    </source>
</evidence>
<evidence type="ECO:0000259" key="9">
    <source>
        <dbReference type="SMART" id="SM00934"/>
    </source>
</evidence>
<feature type="binding site" evidence="7">
    <location>
        <position position="24"/>
    </location>
    <ligand>
        <name>substrate</name>
    </ligand>
</feature>
<dbReference type="InterPro" id="IPR001754">
    <property type="entry name" value="OMPdeCOase_dom"/>
</dbReference>
<dbReference type="SUPFAM" id="SSF51366">
    <property type="entry name" value="Ribulose-phoshate binding barrel"/>
    <property type="match status" value="1"/>
</dbReference>
<dbReference type="InterPro" id="IPR011060">
    <property type="entry name" value="RibuloseP-bd_barrel"/>
</dbReference>
<dbReference type="InterPro" id="IPR014732">
    <property type="entry name" value="OMPdecase"/>
</dbReference>
<dbReference type="EC" id="4.1.1.23" evidence="7"/>
<dbReference type="Proteomes" id="UP001518989">
    <property type="component" value="Unassembled WGS sequence"/>
</dbReference>
<comment type="function">
    <text evidence="1 7">Catalyzes the decarboxylation of orotidine 5'-monophosphate (OMP) to uridine 5'-monophosphate (UMP).</text>
</comment>
<evidence type="ECO:0000256" key="7">
    <source>
        <dbReference type="HAMAP-Rule" id="MF_01200"/>
    </source>
</evidence>
<keyword evidence="3 7" id="KW-0210">Decarboxylase</keyword>
<accession>A0ABS3KTX2</accession>
<gene>
    <name evidence="7 10" type="primary">pyrF</name>
    <name evidence="10" type="ORF">IAI61_17930</name>
</gene>
<dbReference type="InterPro" id="IPR018089">
    <property type="entry name" value="OMPdecase_AS"/>
</dbReference>
<comment type="pathway">
    <text evidence="2 7 8">Pyrimidine metabolism; UMP biosynthesis via de novo pathway; UMP from orotate: step 2/2.</text>
</comment>
<comment type="catalytic activity">
    <reaction evidence="6 7 8">
        <text>orotidine 5'-phosphate + H(+) = UMP + CO2</text>
        <dbReference type="Rhea" id="RHEA:11596"/>
        <dbReference type="ChEBI" id="CHEBI:15378"/>
        <dbReference type="ChEBI" id="CHEBI:16526"/>
        <dbReference type="ChEBI" id="CHEBI:57538"/>
        <dbReference type="ChEBI" id="CHEBI:57865"/>
        <dbReference type="EC" id="4.1.1.23"/>
    </reaction>
</comment>
<dbReference type="PANTHER" id="PTHR32119">
    <property type="entry name" value="OROTIDINE 5'-PHOSPHATE DECARBOXYLASE"/>
    <property type="match status" value="1"/>
</dbReference>
<organism evidence="10 11">
    <name type="scientific">Roseomonas haemaphysalidis</name>
    <dbReference type="NCBI Taxonomy" id="2768162"/>
    <lineage>
        <taxon>Bacteria</taxon>
        <taxon>Pseudomonadati</taxon>
        <taxon>Pseudomonadota</taxon>
        <taxon>Alphaproteobacteria</taxon>
        <taxon>Acetobacterales</taxon>
        <taxon>Roseomonadaceae</taxon>
        <taxon>Roseomonas</taxon>
    </lineage>
</organism>
<evidence type="ECO:0000313" key="11">
    <source>
        <dbReference type="Proteomes" id="UP001518989"/>
    </source>
</evidence>
<keyword evidence="4 7" id="KW-0665">Pyrimidine biosynthesis</keyword>
<dbReference type="NCBIfam" id="NF001273">
    <property type="entry name" value="PRK00230.1"/>
    <property type="match status" value="1"/>
</dbReference>
<dbReference type="Pfam" id="PF00215">
    <property type="entry name" value="OMPdecase"/>
    <property type="match status" value="1"/>
</dbReference>
<dbReference type="RefSeq" id="WP_207419100.1">
    <property type="nucleotide sequence ID" value="NZ_CP061177.1"/>
</dbReference>